<evidence type="ECO:0000313" key="3">
    <source>
        <dbReference type="Proteomes" id="UP000784294"/>
    </source>
</evidence>
<name>A0A448X2E4_9PLAT</name>
<dbReference type="Pfam" id="PF00102">
    <property type="entry name" value="Y_phosphatase"/>
    <property type="match status" value="1"/>
</dbReference>
<reference evidence="2" key="1">
    <citation type="submission" date="2018-11" db="EMBL/GenBank/DDBJ databases">
        <authorList>
            <consortium name="Pathogen Informatics"/>
        </authorList>
    </citation>
    <scope>NUCLEOTIDE SEQUENCE</scope>
</reference>
<dbReference type="AlphaFoldDB" id="A0A448X2E4"/>
<evidence type="ECO:0000259" key="1">
    <source>
        <dbReference type="Pfam" id="PF00102"/>
    </source>
</evidence>
<dbReference type="InterPro" id="IPR000242">
    <property type="entry name" value="PTP_cat"/>
</dbReference>
<gene>
    <name evidence="2" type="ORF">PXEA_LOCUS19474</name>
</gene>
<dbReference type="InterPro" id="IPR029021">
    <property type="entry name" value="Prot-tyrosine_phosphatase-like"/>
</dbReference>
<accession>A0A448X2E4</accession>
<dbReference type="Proteomes" id="UP000784294">
    <property type="component" value="Unassembled WGS sequence"/>
</dbReference>
<dbReference type="GO" id="GO:0004725">
    <property type="term" value="F:protein tyrosine phosphatase activity"/>
    <property type="evidence" value="ECO:0007669"/>
    <property type="project" value="InterPro"/>
</dbReference>
<dbReference type="OrthoDB" id="9880441at2759"/>
<dbReference type="PANTHER" id="PTHR46106:SF4">
    <property type="entry name" value="IA-2 PROTEIN TYROSINE PHOSPHATASE, ISOFORM C"/>
    <property type="match status" value="1"/>
</dbReference>
<keyword evidence="3" id="KW-1185">Reference proteome</keyword>
<dbReference type="Gene3D" id="3.90.190.10">
    <property type="entry name" value="Protein tyrosine phosphatase superfamily"/>
    <property type="match status" value="1"/>
</dbReference>
<dbReference type="GO" id="GO:0030141">
    <property type="term" value="C:secretory granule"/>
    <property type="evidence" value="ECO:0007669"/>
    <property type="project" value="InterPro"/>
</dbReference>
<evidence type="ECO:0000313" key="2">
    <source>
        <dbReference type="EMBL" id="VEL26034.1"/>
    </source>
</evidence>
<dbReference type="GO" id="GO:0045202">
    <property type="term" value="C:synapse"/>
    <property type="evidence" value="ECO:0007669"/>
    <property type="project" value="TreeGrafter"/>
</dbReference>
<comment type="caution">
    <text evidence="2">The sequence shown here is derived from an EMBL/GenBank/DDBJ whole genome shotgun (WGS) entry which is preliminary data.</text>
</comment>
<dbReference type="InterPro" id="IPR033522">
    <property type="entry name" value="IA-2/IA-2_beta"/>
</dbReference>
<dbReference type="SUPFAM" id="SSF52799">
    <property type="entry name" value="(Phosphotyrosine protein) phosphatases II"/>
    <property type="match status" value="1"/>
</dbReference>
<dbReference type="PANTHER" id="PTHR46106">
    <property type="entry name" value="IA-2 PROTEIN TYROSINE PHOSPHATASE, ISOFORM C"/>
    <property type="match status" value="1"/>
</dbReference>
<dbReference type="GO" id="GO:0051046">
    <property type="term" value="P:regulation of secretion"/>
    <property type="evidence" value="ECO:0007669"/>
    <property type="project" value="TreeGrafter"/>
</dbReference>
<dbReference type="EMBL" id="CAAALY010077665">
    <property type="protein sequence ID" value="VEL26034.1"/>
    <property type="molecule type" value="Genomic_DNA"/>
</dbReference>
<protein>
    <recommendedName>
        <fullName evidence="1">Tyrosine-protein phosphatase domain-containing protein</fullName>
    </recommendedName>
</protein>
<sequence>MVRSFYLKNLATSETRTVTQFHYLNWPEETSQSKDAVCPVLEFRRSVNQTKFLSLL</sequence>
<organism evidence="2 3">
    <name type="scientific">Protopolystoma xenopodis</name>
    <dbReference type="NCBI Taxonomy" id="117903"/>
    <lineage>
        <taxon>Eukaryota</taxon>
        <taxon>Metazoa</taxon>
        <taxon>Spiralia</taxon>
        <taxon>Lophotrochozoa</taxon>
        <taxon>Platyhelminthes</taxon>
        <taxon>Monogenea</taxon>
        <taxon>Polyopisthocotylea</taxon>
        <taxon>Polystomatidea</taxon>
        <taxon>Polystomatidae</taxon>
        <taxon>Protopolystoma</taxon>
    </lineage>
</organism>
<proteinExistence type="predicted"/>
<feature type="domain" description="Tyrosine-protein phosphatase" evidence="1">
    <location>
        <begin position="2"/>
        <end position="51"/>
    </location>
</feature>